<name>A0A0E0LAM7_ORYPU</name>
<dbReference type="AlphaFoldDB" id="A0A0E0LAM7"/>
<dbReference type="EnsemblPlants" id="OPUNC06G11090.1">
    <property type="protein sequence ID" value="OPUNC06G11090.1"/>
    <property type="gene ID" value="OPUNC06G11090"/>
</dbReference>
<proteinExistence type="predicted"/>
<organism evidence="1">
    <name type="scientific">Oryza punctata</name>
    <name type="common">Red rice</name>
    <dbReference type="NCBI Taxonomy" id="4537"/>
    <lineage>
        <taxon>Eukaryota</taxon>
        <taxon>Viridiplantae</taxon>
        <taxon>Streptophyta</taxon>
        <taxon>Embryophyta</taxon>
        <taxon>Tracheophyta</taxon>
        <taxon>Spermatophyta</taxon>
        <taxon>Magnoliopsida</taxon>
        <taxon>Liliopsida</taxon>
        <taxon>Poales</taxon>
        <taxon>Poaceae</taxon>
        <taxon>BOP clade</taxon>
        <taxon>Oryzoideae</taxon>
        <taxon>Oryzeae</taxon>
        <taxon>Oryzinae</taxon>
        <taxon>Oryza</taxon>
    </lineage>
</organism>
<sequence>MVPPPLSFLVGESAPLLSSGFTDEPFGWWQDKGEEEGGRQWQMNFVVRVTLGTGATRTGVPGEGLLPGHAGGRSGGATCVSKFIMVVVARPYAVSIMEVSEASYRPRSEVPAMPASVTNRKTPCSTSSKLRPRGGWCVGGFSGVKQAAVAKQVECPECAADAGAQALLSLCQDSKDEDEYDDHDGQRKCSRVAVEEHNVSGILAISDDGVTSEVPGLSVLPDTPRRVESCAICHRGHKGGQQQEV</sequence>
<evidence type="ECO:0000313" key="1">
    <source>
        <dbReference type="EnsemblPlants" id="OPUNC06G11090.1"/>
    </source>
</evidence>
<protein>
    <submittedName>
        <fullName evidence="1">Uncharacterized protein</fullName>
    </submittedName>
</protein>
<reference evidence="1" key="2">
    <citation type="submission" date="2018-05" db="EMBL/GenBank/DDBJ databases">
        <title>OpunRS2 (Oryza punctata Reference Sequence Version 2).</title>
        <authorList>
            <person name="Zhang J."/>
            <person name="Kudrna D."/>
            <person name="Lee S."/>
            <person name="Talag J."/>
            <person name="Welchert J."/>
            <person name="Wing R.A."/>
        </authorList>
    </citation>
    <scope>NUCLEOTIDE SEQUENCE [LARGE SCALE GENOMIC DNA]</scope>
</reference>
<reference evidence="1" key="1">
    <citation type="submission" date="2015-04" db="UniProtKB">
        <authorList>
            <consortium name="EnsemblPlants"/>
        </authorList>
    </citation>
    <scope>IDENTIFICATION</scope>
</reference>
<dbReference type="Proteomes" id="UP000026962">
    <property type="component" value="Chromosome 6"/>
</dbReference>
<evidence type="ECO:0000313" key="2">
    <source>
        <dbReference type="Proteomes" id="UP000026962"/>
    </source>
</evidence>
<accession>A0A0E0LAM7</accession>
<keyword evidence="2" id="KW-1185">Reference proteome</keyword>
<dbReference type="Gramene" id="OPUNC06G11090.1">
    <property type="protein sequence ID" value="OPUNC06G11090.1"/>
    <property type="gene ID" value="OPUNC06G11090"/>
</dbReference>